<gene>
    <name evidence="2" type="ORF">TIFTF001_000881</name>
</gene>
<organism evidence="2 3">
    <name type="scientific">Ficus carica</name>
    <name type="common">Common fig</name>
    <dbReference type="NCBI Taxonomy" id="3494"/>
    <lineage>
        <taxon>Eukaryota</taxon>
        <taxon>Viridiplantae</taxon>
        <taxon>Streptophyta</taxon>
        <taxon>Embryophyta</taxon>
        <taxon>Tracheophyta</taxon>
        <taxon>Spermatophyta</taxon>
        <taxon>Magnoliopsida</taxon>
        <taxon>eudicotyledons</taxon>
        <taxon>Gunneridae</taxon>
        <taxon>Pentapetalae</taxon>
        <taxon>rosids</taxon>
        <taxon>fabids</taxon>
        <taxon>Rosales</taxon>
        <taxon>Moraceae</taxon>
        <taxon>Ficeae</taxon>
        <taxon>Ficus</taxon>
    </lineage>
</organism>
<reference evidence="2" key="1">
    <citation type="submission" date="2023-07" db="EMBL/GenBank/DDBJ databases">
        <title>draft genome sequence of fig (Ficus carica).</title>
        <authorList>
            <person name="Takahashi T."/>
            <person name="Nishimura K."/>
        </authorList>
    </citation>
    <scope>NUCLEOTIDE SEQUENCE</scope>
</reference>
<sequence>MGLYSPAPPPTDGEPGHAEKTYTLEIATRRSRSAMLRR</sequence>
<comment type="caution">
    <text evidence="2">The sequence shown here is derived from an EMBL/GenBank/DDBJ whole genome shotgun (WGS) entry which is preliminary data.</text>
</comment>
<dbReference type="EMBL" id="BTGU01000001">
    <property type="protein sequence ID" value="GMN25276.1"/>
    <property type="molecule type" value="Genomic_DNA"/>
</dbReference>
<accession>A0AA87ZCX9</accession>
<proteinExistence type="predicted"/>
<feature type="compositionally biased region" description="Basic residues" evidence="1">
    <location>
        <begin position="29"/>
        <end position="38"/>
    </location>
</feature>
<protein>
    <submittedName>
        <fullName evidence="2">Uncharacterized protein</fullName>
    </submittedName>
</protein>
<evidence type="ECO:0000313" key="2">
    <source>
        <dbReference type="EMBL" id="GMN25276.1"/>
    </source>
</evidence>
<dbReference type="AlphaFoldDB" id="A0AA87ZCX9"/>
<keyword evidence="3" id="KW-1185">Reference proteome</keyword>
<name>A0AA87ZCX9_FICCA</name>
<feature type="region of interest" description="Disordered" evidence="1">
    <location>
        <begin position="1"/>
        <end position="38"/>
    </location>
</feature>
<dbReference type="Proteomes" id="UP001187192">
    <property type="component" value="Unassembled WGS sequence"/>
</dbReference>
<feature type="compositionally biased region" description="Pro residues" evidence="1">
    <location>
        <begin position="1"/>
        <end position="12"/>
    </location>
</feature>
<evidence type="ECO:0000256" key="1">
    <source>
        <dbReference type="SAM" id="MobiDB-lite"/>
    </source>
</evidence>
<evidence type="ECO:0000313" key="3">
    <source>
        <dbReference type="Proteomes" id="UP001187192"/>
    </source>
</evidence>